<name>A0ABT9VZW2_9BACI</name>
<evidence type="ECO:0000256" key="3">
    <source>
        <dbReference type="ARBA" id="ARBA00022969"/>
    </source>
</evidence>
<reference evidence="5 6" key="1">
    <citation type="submission" date="2023-07" db="EMBL/GenBank/DDBJ databases">
        <title>Genomic Encyclopedia of Type Strains, Phase IV (KMG-IV): sequencing the most valuable type-strain genomes for metagenomic binning, comparative biology and taxonomic classification.</title>
        <authorList>
            <person name="Goeker M."/>
        </authorList>
    </citation>
    <scope>NUCLEOTIDE SEQUENCE [LARGE SCALE GENOMIC DNA]</scope>
    <source>
        <strain evidence="5 6">DSM 12751</strain>
    </source>
</reference>
<accession>A0ABT9VZW2</accession>
<comment type="similarity">
    <text evidence="2 4">Belongs to the SspH family.</text>
</comment>
<comment type="subcellular location">
    <subcellularLocation>
        <location evidence="1 4">Spore core</location>
    </subcellularLocation>
</comment>
<comment type="caution">
    <text evidence="5">The sequence shown here is derived from an EMBL/GenBank/DDBJ whole genome shotgun (WGS) entry which is preliminary data.</text>
</comment>
<evidence type="ECO:0000256" key="1">
    <source>
        <dbReference type="ARBA" id="ARBA00004288"/>
    </source>
</evidence>
<dbReference type="NCBIfam" id="TIGR02861">
    <property type="entry name" value="SASP_H"/>
    <property type="match status" value="1"/>
</dbReference>
<dbReference type="Pfam" id="PF08141">
    <property type="entry name" value="SspH"/>
    <property type="match status" value="1"/>
</dbReference>
<dbReference type="HAMAP" id="MF_00667">
    <property type="entry name" value="SspH"/>
    <property type="match status" value="1"/>
</dbReference>
<evidence type="ECO:0000313" key="5">
    <source>
        <dbReference type="EMBL" id="MDQ0166536.1"/>
    </source>
</evidence>
<evidence type="ECO:0000256" key="2">
    <source>
        <dbReference type="ARBA" id="ARBA00006573"/>
    </source>
</evidence>
<dbReference type="Proteomes" id="UP001235840">
    <property type="component" value="Unassembled WGS sequence"/>
</dbReference>
<gene>
    <name evidence="4" type="primary">sspH</name>
    <name evidence="5" type="ORF">J2S11_002440</name>
</gene>
<comment type="induction">
    <text evidence="4">Expressed only in the forespore compartment of sporulating cells.</text>
</comment>
<keyword evidence="3 4" id="KW-0749">Sporulation</keyword>
<proteinExistence type="evidence at transcript level"/>
<dbReference type="EMBL" id="JAUSTY010000009">
    <property type="protein sequence ID" value="MDQ0166536.1"/>
    <property type="molecule type" value="Genomic_DNA"/>
</dbReference>
<protein>
    <recommendedName>
        <fullName evidence="4">Small, acid-soluble spore protein H</fullName>
        <shortName evidence="4">SASP H</shortName>
    </recommendedName>
</protein>
<dbReference type="InterPro" id="IPR012610">
    <property type="entry name" value="SASP_SspH"/>
</dbReference>
<keyword evidence="6" id="KW-1185">Reference proteome</keyword>
<sequence length="60" mass="6794">MDIGRAKQIVDSTHEIVVHHQGVPVWIQHINDGDATARVYTRENPDNEMVVSVSELVEEK</sequence>
<evidence type="ECO:0000313" key="6">
    <source>
        <dbReference type="Proteomes" id="UP001235840"/>
    </source>
</evidence>
<dbReference type="RefSeq" id="WP_307394819.1">
    <property type="nucleotide sequence ID" value="NZ_BAAADK010000045.1"/>
</dbReference>
<organism evidence="5 6">
    <name type="scientific">Caldalkalibacillus horti</name>
    <dbReference type="NCBI Taxonomy" id="77523"/>
    <lineage>
        <taxon>Bacteria</taxon>
        <taxon>Bacillati</taxon>
        <taxon>Bacillota</taxon>
        <taxon>Bacilli</taxon>
        <taxon>Bacillales</taxon>
        <taxon>Bacillaceae</taxon>
        <taxon>Caldalkalibacillus</taxon>
    </lineage>
</organism>
<evidence type="ECO:0000256" key="4">
    <source>
        <dbReference type="HAMAP-Rule" id="MF_00667"/>
    </source>
</evidence>